<dbReference type="Proteomes" id="UP000034150">
    <property type="component" value="Unassembled WGS sequence"/>
</dbReference>
<name>A0A0M2JXX4_9MYCO</name>
<organism evidence="1 2">
    <name type="scientific">Mycolicibacterium obuense</name>
    <dbReference type="NCBI Taxonomy" id="1807"/>
    <lineage>
        <taxon>Bacteria</taxon>
        <taxon>Bacillati</taxon>
        <taxon>Actinomycetota</taxon>
        <taxon>Actinomycetes</taxon>
        <taxon>Mycobacteriales</taxon>
        <taxon>Mycobacteriaceae</taxon>
        <taxon>Mycolicibacterium</taxon>
    </lineage>
</organism>
<protein>
    <submittedName>
        <fullName evidence="1">Uncharacterized protein</fullName>
    </submittedName>
</protein>
<keyword evidence="2" id="KW-1185">Reference proteome</keyword>
<dbReference type="PATRIC" id="fig|1807.13.peg.3959"/>
<sequence>MRALFLALGEPDRTPVSDLPDHLWQPPVVYGVHPVFDLAETFGPGDAGYTGGHPRRGGHLSLPCYDENGDVGVLETTFHKGETMVEYVTYPREPAQVHAALYKLLEQSEVRH</sequence>
<evidence type="ECO:0000313" key="2">
    <source>
        <dbReference type="Proteomes" id="UP000034150"/>
    </source>
</evidence>
<evidence type="ECO:0000313" key="1">
    <source>
        <dbReference type="EMBL" id="KKF01466.2"/>
    </source>
</evidence>
<proteinExistence type="predicted"/>
<dbReference type="EMBL" id="LAUZ02000050">
    <property type="protein sequence ID" value="KKF01466.2"/>
    <property type="molecule type" value="Genomic_DNA"/>
</dbReference>
<accession>A0A0M2JXX4</accession>
<reference evidence="1 2" key="1">
    <citation type="journal article" date="2015" name="Genome Announc.">
        <title>Draft Genome Sequence of Mycobacterium obuense Strain UC1, Isolated from Patient Sputum.</title>
        <authorList>
            <person name="Greninger A.L."/>
            <person name="Cunningham G."/>
            <person name="Hsu E.D."/>
            <person name="Yu J.M."/>
            <person name="Chiu C.Y."/>
            <person name="Miller S."/>
        </authorList>
    </citation>
    <scope>NUCLEOTIDE SEQUENCE [LARGE SCALE GENOMIC DNA]</scope>
    <source>
        <strain evidence="1 2">UC1</strain>
    </source>
</reference>
<comment type="caution">
    <text evidence="1">The sequence shown here is derived from an EMBL/GenBank/DDBJ whole genome shotgun (WGS) entry which is preliminary data.</text>
</comment>
<dbReference type="AlphaFoldDB" id="A0A0M2JXX4"/>
<gene>
    <name evidence="1" type="ORF">WN67_13420</name>
</gene>